<dbReference type="Pfam" id="PF00290">
    <property type="entry name" value="Trp_syntA"/>
    <property type="match status" value="1"/>
</dbReference>
<evidence type="ECO:0000256" key="5">
    <source>
        <dbReference type="ARBA" id="ARBA00023141"/>
    </source>
</evidence>
<comment type="caution">
    <text evidence="10">The sequence shown here is derived from an EMBL/GenBank/DDBJ whole genome shotgun (WGS) entry which is preliminary data.</text>
</comment>
<comment type="similarity">
    <text evidence="8 9">Belongs to the TrpA family.</text>
</comment>
<evidence type="ECO:0000256" key="8">
    <source>
        <dbReference type="HAMAP-Rule" id="MF_00131"/>
    </source>
</evidence>
<evidence type="ECO:0000313" key="11">
    <source>
        <dbReference type="Proteomes" id="UP000290567"/>
    </source>
</evidence>
<keyword evidence="3 8" id="KW-0028">Amino-acid biosynthesis</keyword>
<name>A0A4P5PGB3_9ENTE</name>
<dbReference type="PROSITE" id="PS00167">
    <property type="entry name" value="TRP_SYNTHASE_ALPHA"/>
    <property type="match status" value="1"/>
</dbReference>
<dbReference type="EC" id="4.2.1.20" evidence="8"/>
<keyword evidence="11" id="KW-1185">Reference proteome</keyword>
<proteinExistence type="inferred from homology"/>
<comment type="pathway">
    <text evidence="1 8">Amino-acid biosynthesis; L-tryptophan biosynthesis; L-tryptophan from chorismate: step 5/5.</text>
</comment>
<dbReference type="InterPro" id="IPR011060">
    <property type="entry name" value="RibuloseP-bd_barrel"/>
</dbReference>
<dbReference type="OrthoDB" id="9804578at2"/>
<protein>
    <recommendedName>
        <fullName evidence="8">Tryptophan synthase alpha chain</fullName>
        <ecNumber evidence="8">4.2.1.20</ecNumber>
    </recommendedName>
</protein>
<evidence type="ECO:0000256" key="3">
    <source>
        <dbReference type="ARBA" id="ARBA00022605"/>
    </source>
</evidence>
<feature type="active site" description="Proton acceptor" evidence="8">
    <location>
        <position position="48"/>
    </location>
</feature>
<keyword evidence="5 8" id="KW-0057">Aromatic amino acid biosynthesis</keyword>
<dbReference type="PANTHER" id="PTHR43406">
    <property type="entry name" value="TRYPTOPHAN SYNTHASE, ALPHA CHAIN"/>
    <property type="match status" value="1"/>
</dbReference>
<comment type="subunit">
    <text evidence="2 8">Tetramer of two alpha and two beta chains.</text>
</comment>
<keyword evidence="4 8" id="KW-0822">Tryptophan biosynthesis</keyword>
<keyword evidence="6 8" id="KW-0456">Lyase</keyword>
<accession>A0A4P5PGB3</accession>
<dbReference type="GO" id="GO:0005829">
    <property type="term" value="C:cytosol"/>
    <property type="evidence" value="ECO:0007669"/>
    <property type="project" value="TreeGrafter"/>
</dbReference>
<evidence type="ECO:0000256" key="2">
    <source>
        <dbReference type="ARBA" id="ARBA00011270"/>
    </source>
</evidence>
<organism evidence="10 11">
    <name type="scientific">Enterococcus florum</name>
    <dbReference type="NCBI Taxonomy" id="2480627"/>
    <lineage>
        <taxon>Bacteria</taxon>
        <taxon>Bacillati</taxon>
        <taxon>Bacillota</taxon>
        <taxon>Bacilli</taxon>
        <taxon>Lactobacillales</taxon>
        <taxon>Enterococcaceae</taxon>
        <taxon>Enterococcus</taxon>
    </lineage>
</organism>
<dbReference type="AlphaFoldDB" id="A0A4P5PGB3"/>
<dbReference type="InterPro" id="IPR002028">
    <property type="entry name" value="Trp_synthase_suA"/>
</dbReference>
<dbReference type="SUPFAM" id="SSF51366">
    <property type="entry name" value="Ribulose-phoshate binding barrel"/>
    <property type="match status" value="1"/>
</dbReference>
<evidence type="ECO:0000256" key="7">
    <source>
        <dbReference type="ARBA" id="ARBA00049047"/>
    </source>
</evidence>
<comment type="catalytic activity">
    <reaction evidence="7 8">
        <text>(1S,2R)-1-C-(indol-3-yl)glycerol 3-phosphate + L-serine = D-glyceraldehyde 3-phosphate + L-tryptophan + H2O</text>
        <dbReference type="Rhea" id="RHEA:10532"/>
        <dbReference type="ChEBI" id="CHEBI:15377"/>
        <dbReference type="ChEBI" id="CHEBI:33384"/>
        <dbReference type="ChEBI" id="CHEBI:57912"/>
        <dbReference type="ChEBI" id="CHEBI:58866"/>
        <dbReference type="ChEBI" id="CHEBI:59776"/>
        <dbReference type="EC" id="4.2.1.20"/>
    </reaction>
</comment>
<dbReference type="CDD" id="cd04724">
    <property type="entry name" value="Tryptophan_synthase_alpha"/>
    <property type="match status" value="1"/>
</dbReference>
<evidence type="ECO:0000256" key="6">
    <source>
        <dbReference type="ARBA" id="ARBA00023239"/>
    </source>
</evidence>
<dbReference type="RefSeq" id="WP_146621042.1">
    <property type="nucleotide sequence ID" value="NZ_BJCC01000004.1"/>
</dbReference>
<evidence type="ECO:0000256" key="9">
    <source>
        <dbReference type="RuleBase" id="RU003662"/>
    </source>
</evidence>
<sequence>MKTLTTYLCKKAEKQKLFVPYIMAGAQGLGALTEEITMLAKNGAAAIELGVPFSDPVADGPIIQEAGLRALERKVTLKKIIERLQNFDSPVPLILMGYTNSFFHYGLEKLAEDLANTDVKGFIIPDLPYEHRDLVLPVFDQADLALLQLISLTSPKERIKTLLQAAEGFVYAVTINGTTGTGKNYRDNLDEHLAAITAESKIPVLAGFGVSERSHVERFNACCDGVVVGSKIVQSLYEEGIKETGKFVASLTTPMKQADAV</sequence>
<evidence type="ECO:0000256" key="1">
    <source>
        <dbReference type="ARBA" id="ARBA00004733"/>
    </source>
</evidence>
<gene>
    <name evidence="8 10" type="primary">trpA</name>
    <name evidence="10" type="ORF">NRIC_04240</name>
</gene>
<dbReference type="Gene3D" id="3.20.20.70">
    <property type="entry name" value="Aldolase class I"/>
    <property type="match status" value="1"/>
</dbReference>
<dbReference type="PANTHER" id="PTHR43406:SF1">
    <property type="entry name" value="TRYPTOPHAN SYNTHASE ALPHA CHAIN, CHLOROPLASTIC"/>
    <property type="match status" value="1"/>
</dbReference>
<dbReference type="UniPathway" id="UPA00035">
    <property type="reaction ID" value="UER00044"/>
</dbReference>
<evidence type="ECO:0000313" key="10">
    <source>
        <dbReference type="EMBL" id="GCF92533.1"/>
    </source>
</evidence>
<dbReference type="GO" id="GO:0004834">
    <property type="term" value="F:tryptophan synthase activity"/>
    <property type="evidence" value="ECO:0007669"/>
    <property type="project" value="UniProtKB-UniRule"/>
</dbReference>
<comment type="function">
    <text evidence="8">The alpha subunit is responsible for the aldol cleavage of indoleglycerol phosphate to indole and glyceraldehyde 3-phosphate.</text>
</comment>
<evidence type="ECO:0000256" key="4">
    <source>
        <dbReference type="ARBA" id="ARBA00022822"/>
    </source>
</evidence>
<dbReference type="Proteomes" id="UP000290567">
    <property type="component" value="Unassembled WGS sequence"/>
</dbReference>
<dbReference type="EMBL" id="BJCC01000004">
    <property type="protein sequence ID" value="GCF92533.1"/>
    <property type="molecule type" value="Genomic_DNA"/>
</dbReference>
<dbReference type="NCBIfam" id="TIGR00262">
    <property type="entry name" value="trpA"/>
    <property type="match status" value="1"/>
</dbReference>
<feature type="active site" description="Proton acceptor" evidence="8">
    <location>
        <position position="59"/>
    </location>
</feature>
<dbReference type="InterPro" id="IPR018204">
    <property type="entry name" value="Trp_synthase_alpha_AS"/>
</dbReference>
<reference evidence="11" key="1">
    <citation type="submission" date="2019-02" db="EMBL/GenBank/DDBJ databases">
        <title>Draft genome sequence of Enterococcus sp. Gos25-1.</title>
        <authorList>
            <person name="Tanaka N."/>
            <person name="Shiwa Y."/>
            <person name="Fujita N."/>
        </authorList>
    </citation>
    <scope>NUCLEOTIDE SEQUENCE [LARGE SCALE GENOMIC DNA]</scope>
    <source>
        <strain evidence="11">Gos25-1</strain>
    </source>
</reference>
<dbReference type="HAMAP" id="MF_00131">
    <property type="entry name" value="Trp_synth_alpha"/>
    <property type="match status" value="1"/>
</dbReference>
<dbReference type="InterPro" id="IPR013785">
    <property type="entry name" value="Aldolase_TIM"/>
</dbReference>